<comment type="caution">
    <text evidence="7">The sequence shown here is derived from an EMBL/GenBank/DDBJ whole genome shotgun (WGS) entry which is preliminary data.</text>
</comment>
<dbReference type="PATRIC" id="fig|273678.4.peg.993"/>
<evidence type="ECO:0000256" key="3">
    <source>
        <dbReference type="ARBA" id="ARBA00008397"/>
    </source>
</evidence>
<organism evidence="7 8">
    <name type="scientific">Microbacterium hydrocarbonoxydans</name>
    <dbReference type="NCBI Taxonomy" id="273678"/>
    <lineage>
        <taxon>Bacteria</taxon>
        <taxon>Bacillati</taxon>
        <taxon>Actinomycetota</taxon>
        <taxon>Actinomycetes</taxon>
        <taxon>Micrococcales</taxon>
        <taxon>Microbacteriaceae</taxon>
        <taxon>Microbacterium</taxon>
    </lineage>
</organism>
<dbReference type="PANTHER" id="PTHR30068">
    <property type="entry name" value="URONATE ISOMERASE"/>
    <property type="match status" value="1"/>
</dbReference>
<evidence type="ECO:0000256" key="6">
    <source>
        <dbReference type="ARBA" id="ARBA00023235"/>
    </source>
</evidence>
<accession>A0A0M2HQ73</accession>
<comment type="catalytic activity">
    <reaction evidence="1">
        <text>D-glucuronate = D-fructuronate</text>
        <dbReference type="Rhea" id="RHEA:13049"/>
        <dbReference type="ChEBI" id="CHEBI:58720"/>
        <dbReference type="ChEBI" id="CHEBI:59863"/>
        <dbReference type="EC" id="5.3.1.12"/>
    </reaction>
</comment>
<dbReference type="InterPro" id="IPR032466">
    <property type="entry name" value="Metal_Hydrolase"/>
</dbReference>
<dbReference type="EMBL" id="JYJB01000006">
    <property type="protein sequence ID" value="KJL48831.1"/>
    <property type="molecule type" value="Genomic_DNA"/>
</dbReference>
<dbReference type="Proteomes" id="UP000033900">
    <property type="component" value="Unassembled WGS sequence"/>
</dbReference>
<dbReference type="AlphaFoldDB" id="A0A0M2HQ73"/>
<evidence type="ECO:0000256" key="1">
    <source>
        <dbReference type="ARBA" id="ARBA00001165"/>
    </source>
</evidence>
<protein>
    <recommendedName>
        <fullName evidence="5">Uronate isomerase</fullName>
        <ecNumber evidence="4">5.3.1.12</ecNumber>
    </recommendedName>
</protein>
<keyword evidence="6 7" id="KW-0413">Isomerase</keyword>
<reference evidence="7 8" key="1">
    <citation type="submission" date="2015-02" db="EMBL/GenBank/DDBJ databases">
        <title>Draft genome sequences of ten Microbacterium spp. with emphasis on heavy metal contaminated environments.</title>
        <authorList>
            <person name="Corretto E."/>
        </authorList>
    </citation>
    <scope>NUCLEOTIDE SEQUENCE [LARGE SCALE GENOMIC DNA]</scope>
    <source>
        <strain evidence="7 8">SA35</strain>
    </source>
</reference>
<evidence type="ECO:0000256" key="4">
    <source>
        <dbReference type="ARBA" id="ARBA00012546"/>
    </source>
</evidence>
<dbReference type="PANTHER" id="PTHR30068:SF4">
    <property type="entry name" value="URONATE ISOMERASE"/>
    <property type="match status" value="1"/>
</dbReference>
<dbReference type="STRING" id="273678.RS84_00998"/>
<dbReference type="GO" id="GO:0019698">
    <property type="term" value="P:D-galacturonate catabolic process"/>
    <property type="evidence" value="ECO:0007669"/>
    <property type="project" value="TreeGrafter"/>
</dbReference>
<dbReference type="RefSeq" id="WP_045256630.1">
    <property type="nucleotide sequence ID" value="NZ_JYJB01000006.1"/>
</dbReference>
<dbReference type="EC" id="5.3.1.12" evidence="4"/>
<evidence type="ECO:0000256" key="5">
    <source>
        <dbReference type="ARBA" id="ARBA00020555"/>
    </source>
</evidence>
<keyword evidence="8" id="KW-1185">Reference proteome</keyword>
<dbReference type="SUPFAM" id="SSF51556">
    <property type="entry name" value="Metallo-dependent hydrolases"/>
    <property type="match status" value="1"/>
</dbReference>
<comment type="similarity">
    <text evidence="3">Belongs to the metallo-dependent hydrolases superfamily. Uronate isomerase family.</text>
</comment>
<dbReference type="NCBIfam" id="NF002794">
    <property type="entry name" value="PRK02925.1"/>
    <property type="match status" value="1"/>
</dbReference>
<dbReference type="InterPro" id="IPR003766">
    <property type="entry name" value="Uronate_isomerase"/>
</dbReference>
<sequence>MPTTKMHPDRLFPSDPATRDVARELYAAVADSPICSPHGHVPASLLAENEPFASPTDLLITGDHYVTRVLHGAGIPLSTVQAPAGEPPVDPRDAWRVLAAHWHLFRATPVQYWLEYQLGEVFGVTTRLSAETADAVYDEVDEKLREDAFRPRALFERFGVDVLATTDDPADDLAAHRALAADPSFHGRVLPTFRADRVMDPSAPGWLVAVDRLATASDIPCDTYEGMLAALRARRAFFRSVGGTSSDTGVPDAWAVPLDPAEAARIHRAAYRGRATAAEGVAYRRDILYRLIEMAADDGMVMQLHPGVHRNHHAPTLARHGADTGHDMPLPTGFTEPLRRALNDFGTGTELRLVLFTVDETAFSRELAPLAGFYPSVYVGAPWWFLDTPDAMERYRRAVTDSAGFAKTSGFIDDTRAFCSIPARHDMARRADASYLASLVATHRLSEADAAEIALELVSRIPYDTFRIPR</sequence>
<dbReference type="GO" id="GO:0042840">
    <property type="term" value="P:D-glucuronate catabolic process"/>
    <property type="evidence" value="ECO:0007669"/>
    <property type="project" value="TreeGrafter"/>
</dbReference>
<dbReference type="OrthoDB" id="9766564at2"/>
<evidence type="ECO:0000313" key="8">
    <source>
        <dbReference type="Proteomes" id="UP000033900"/>
    </source>
</evidence>
<proteinExistence type="inferred from homology"/>
<dbReference type="GO" id="GO:0008880">
    <property type="term" value="F:glucuronate isomerase activity"/>
    <property type="evidence" value="ECO:0007669"/>
    <property type="project" value="UniProtKB-EC"/>
</dbReference>
<dbReference type="Gene3D" id="1.10.2020.10">
    <property type="entry name" value="uronate isomerase, domain 2, chain A"/>
    <property type="match status" value="1"/>
</dbReference>
<dbReference type="UniPathway" id="UPA00246"/>
<name>A0A0M2HQ73_9MICO</name>
<dbReference type="Gene3D" id="3.20.20.140">
    <property type="entry name" value="Metal-dependent hydrolases"/>
    <property type="match status" value="1"/>
</dbReference>
<evidence type="ECO:0000313" key="7">
    <source>
        <dbReference type="EMBL" id="KJL48831.1"/>
    </source>
</evidence>
<dbReference type="Pfam" id="PF02614">
    <property type="entry name" value="UxaC"/>
    <property type="match status" value="1"/>
</dbReference>
<evidence type="ECO:0000256" key="2">
    <source>
        <dbReference type="ARBA" id="ARBA00004892"/>
    </source>
</evidence>
<comment type="pathway">
    <text evidence="2">Carbohydrate metabolism; pentose and glucuronate interconversion.</text>
</comment>
<gene>
    <name evidence="7" type="primary">uxaC</name>
    <name evidence="7" type="ORF">RS84_00998</name>
</gene>